<dbReference type="SUPFAM" id="SSF159275">
    <property type="entry name" value="PA1994-like"/>
    <property type="match status" value="1"/>
</dbReference>
<dbReference type="AlphaFoldDB" id="A0A3A3YVQ7"/>
<dbReference type="Proteomes" id="UP000265614">
    <property type="component" value="Unassembled WGS sequence"/>
</dbReference>
<reference evidence="1 2" key="1">
    <citation type="submission" date="2018-09" db="EMBL/GenBank/DDBJ databases">
        <title>YIM 75000 draft genome.</title>
        <authorList>
            <person name="Tang S."/>
            <person name="Feng Y."/>
        </authorList>
    </citation>
    <scope>NUCLEOTIDE SEQUENCE [LARGE SCALE GENOMIC DNA]</scope>
    <source>
        <strain evidence="1 2">YIM 75000</strain>
    </source>
</reference>
<protein>
    <recommendedName>
        <fullName evidence="3">Glycolipid-binding domain-containing protein</fullName>
    </recommendedName>
</protein>
<evidence type="ECO:0000313" key="2">
    <source>
        <dbReference type="Proteomes" id="UP000265614"/>
    </source>
</evidence>
<gene>
    <name evidence="1" type="ORF">D5H78_13180</name>
</gene>
<organism evidence="1 2">
    <name type="scientific">Vallicoccus soli</name>
    <dbReference type="NCBI Taxonomy" id="2339232"/>
    <lineage>
        <taxon>Bacteria</taxon>
        <taxon>Bacillati</taxon>
        <taxon>Actinomycetota</taxon>
        <taxon>Actinomycetes</taxon>
        <taxon>Motilibacterales</taxon>
        <taxon>Vallicoccaceae</taxon>
        <taxon>Vallicoccus</taxon>
    </lineage>
</organism>
<keyword evidence="2" id="KW-1185">Reference proteome</keyword>
<proteinExistence type="predicted"/>
<dbReference type="Pfam" id="PF06475">
    <property type="entry name" value="Glycolipid_bind"/>
    <property type="match status" value="1"/>
</dbReference>
<accession>A0A3A3YVQ7</accession>
<dbReference type="RefSeq" id="WP_119950959.1">
    <property type="nucleotide sequence ID" value="NZ_QZEZ01000006.1"/>
</dbReference>
<comment type="caution">
    <text evidence="1">The sequence shown here is derived from an EMBL/GenBank/DDBJ whole genome shotgun (WGS) entry which is preliminary data.</text>
</comment>
<dbReference type="OrthoDB" id="7347529at2"/>
<dbReference type="InterPro" id="IPR009467">
    <property type="entry name" value="Glycolipid-bd_prot_put"/>
</dbReference>
<evidence type="ECO:0008006" key="3">
    <source>
        <dbReference type="Google" id="ProtNLM"/>
    </source>
</evidence>
<dbReference type="EMBL" id="QZEZ01000006">
    <property type="protein sequence ID" value="RJK94777.1"/>
    <property type="molecule type" value="Genomic_DNA"/>
</dbReference>
<evidence type="ECO:0000313" key="1">
    <source>
        <dbReference type="EMBL" id="RJK94777.1"/>
    </source>
</evidence>
<sequence>MAPALPPFAAWRFTGAVDGFEVLYAEPGRLRGHTSAVEDGQPYAVRYDVRLDDAWRTREARVWSDTVAGPRETTLRSDGEGRWTVDGAPAPHLDGLVDVDLEASACTNTLPVHRLDIRGDAPTAASAAYVQALDLTVRRLDQTYRRRDAHRYDYTSEGGFAALLVYDDAGLVLDYPGIAVRHA</sequence>
<name>A0A3A3YVQ7_9ACTN</name>